<dbReference type="InterPro" id="IPR036420">
    <property type="entry name" value="BRCT_dom_sf"/>
</dbReference>
<dbReference type="Proteomes" id="UP000292340">
    <property type="component" value="Unassembled WGS sequence"/>
</dbReference>
<feature type="domain" description="BRCT" evidence="5">
    <location>
        <begin position="364"/>
        <end position="437"/>
    </location>
</feature>
<keyword evidence="2" id="KW-0227">DNA damage</keyword>
<reference evidence="6" key="1">
    <citation type="submission" date="2017-10" db="EMBL/GenBank/DDBJ databases">
        <authorList>
            <person name="Armitage A.D."/>
            <person name="Barbara D.J."/>
            <person name="Woodhall J.W."/>
            <person name="Sreenivasaprasad S."/>
            <person name="Lane C.R."/>
            <person name="Clarkson J.P."/>
            <person name="Harrison R.J."/>
        </authorList>
    </citation>
    <scope>NUCLEOTIDE SEQUENCE</scope>
    <source>
        <strain evidence="6">FERA 1164</strain>
    </source>
</reference>
<feature type="region of interest" description="Disordered" evidence="4">
    <location>
        <begin position="193"/>
        <end position="215"/>
    </location>
</feature>
<feature type="compositionally biased region" description="Basic and acidic residues" evidence="4">
    <location>
        <begin position="306"/>
        <end position="327"/>
    </location>
</feature>
<dbReference type="Pfam" id="PF00533">
    <property type="entry name" value="BRCT"/>
    <property type="match status" value="1"/>
</dbReference>
<dbReference type="AlphaFoldDB" id="A0A4Q4MDA5"/>
<dbReference type="SUPFAM" id="SSF52113">
    <property type="entry name" value="BRCT domain"/>
    <property type="match status" value="1"/>
</dbReference>
<dbReference type="Gene3D" id="3.40.50.10190">
    <property type="entry name" value="BRCT domain"/>
    <property type="match status" value="1"/>
</dbReference>
<evidence type="ECO:0000256" key="3">
    <source>
        <dbReference type="ARBA" id="ARBA00023242"/>
    </source>
</evidence>
<protein>
    <recommendedName>
        <fullName evidence="5">BRCT domain-containing protein</fullName>
    </recommendedName>
</protein>
<evidence type="ECO:0000256" key="2">
    <source>
        <dbReference type="ARBA" id="ARBA00022763"/>
    </source>
</evidence>
<feature type="compositionally biased region" description="Basic and acidic residues" evidence="4">
    <location>
        <begin position="194"/>
        <end position="204"/>
    </location>
</feature>
<evidence type="ECO:0000259" key="5">
    <source>
        <dbReference type="PROSITE" id="PS50172"/>
    </source>
</evidence>
<dbReference type="EMBL" id="PDXA01000022">
    <property type="protein sequence ID" value="RYN48626.1"/>
    <property type="molecule type" value="Genomic_DNA"/>
</dbReference>
<feature type="compositionally biased region" description="Polar residues" evidence="4">
    <location>
        <begin position="261"/>
        <end position="271"/>
    </location>
</feature>
<dbReference type="GO" id="GO:0005634">
    <property type="term" value="C:nucleus"/>
    <property type="evidence" value="ECO:0007669"/>
    <property type="project" value="UniProtKB-SubCell"/>
</dbReference>
<evidence type="ECO:0000256" key="1">
    <source>
        <dbReference type="ARBA" id="ARBA00004123"/>
    </source>
</evidence>
<reference evidence="6 8" key="2">
    <citation type="journal article" date="2019" name="bioRxiv">
        <title>Genomics, evolutionary history and diagnostics of the Alternaria alternata species group including apple and Asian pear pathotypes.</title>
        <authorList>
            <person name="Armitage A.D."/>
            <person name="Cockerton H.M."/>
            <person name="Sreenivasaprasad S."/>
            <person name="Woodhall J.W."/>
            <person name="Lane C.R."/>
            <person name="Harrison R.J."/>
            <person name="Clarkson J.P."/>
        </authorList>
    </citation>
    <scope>NUCLEOTIDE SEQUENCE [LARGE SCALE GENOMIC DNA]</scope>
    <source>
        <strain evidence="8">FERA 1082</strain>
        <strain evidence="6">FERA 1164</strain>
    </source>
</reference>
<feature type="region of interest" description="Disordered" evidence="4">
    <location>
        <begin position="261"/>
        <end position="356"/>
    </location>
</feature>
<evidence type="ECO:0000313" key="8">
    <source>
        <dbReference type="Proteomes" id="UP000292402"/>
    </source>
</evidence>
<organism evidence="7 8">
    <name type="scientific">Alternaria tenuissima</name>
    <dbReference type="NCBI Taxonomy" id="119927"/>
    <lineage>
        <taxon>Eukaryota</taxon>
        <taxon>Fungi</taxon>
        <taxon>Dikarya</taxon>
        <taxon>Ascomycota</taxon>
        <taxon>Pezizomycotina</taxon>
        <taxon>Dothideomycetes</taxon>
        <taxon>Pleosporomycetidae</taxon>
        <taxon>Pleosporales</taxon>
        <taxon>Pleosporineae</taxon>
        <taxon>Pleosporaceae</taxon>
        <taxon>Alternaria</taxon>
        <taxon>Alternaria sect. Alternaria</taxon>
        <taxon>Alternaria alternata complex</taxon>
    </lineage>
</organism>
<dbReference type="GO" id="GO:0006974">
    <property type="term" value="P:DNA damage response"/>
    <property type="evidence" value="ECO:0007669"/>
    <property type="project" value="UniProtKB-KW"/>
</dbReference>
<dbReference type="PROSITE" id="PS50172">
    <property type="entry name" value="BRCT"/>
    <property type="match status" value="1"/>
</dbReference>
<dbReference type="PANTHER" id="PTHR23196:SF1">
    <property type="entry name" value="PAX-INTERACTING PROTEIN 1"/>
    <property type="match status" value="1"/>
</dbReference>
<proteinExistence type="predicted"/>
<name>A0A4Q4MDA5_9PLEO</name>
<accession>A0A4Q4MDA5</accession>
<gene>
    <name evidence="7" type="ORF">AA0114_g7030</name>
    <name evidence="6" type="ORF">AA0115_g11387</name>
</gene>
<evidence type="ECO:0000313" key="7">
    <source>
        <dbReference type="EMBL" id="RYN48626.1"/>
    </source>
</evidence>
<dbReference type="CDD" id="cd17744">
    <property type="entry name" value="BRCT_MDC1_rpt1"/>
    <property type="match status" value="1"/>
</dbReference>
<sequence length="576" mass="62983">MWTLVSRVPVSSHTAAAPGMSQFHLPEEGVAHIVLALASKHPSVVRDPPLPGLFRELGRIVVGLFGVKVEAITDTVTILPFQPHTKSSSIAHFQLQPPSDGRSEAIFLRHGDVLGFSTAETNLVCHWTDSEVQVNSSAAANVNGVAEIHEEDTEDEDSKEPVVDVTSLKQTQPQPQATPQLSNQRSITIVKETPTTDRVDHTPAFRDANFNPPDFASDVNKLAKYTPNISKDPEAEPEQEAAAFSTARTSELQDRAQLNLLSSARVSSPQVQIPARLSKKRTLPTSQEEAPEADNEALAGPSKRAKTADSDTEDSRLSNVDVAKEDLSTMPPRAQKSSQRFTSTTTEDYDGPTPRVACSNSTITKTSQVAKFLKKQGGVYVENLTDEFNLLCVRDGDLQKTTKVLYAIACGIPIVTDQWLYESASAKRLLAVSAFKPSTPKQEEEWKLKLDDVLGKPQAPFMEYSIHFTRSLKAKYASFSEIEVVGKAAGAKNVIIGAAKVKRTGSSIVLADDRDDAEAHKLMKDGVTCYTKDFFTFSILRGVLDLESDEFRIEGVVEAAETPLKEPKKKRARKST</sequence>
<comment type="subcellular location">
    <subcellularLocation>
        <location evidence="1">Nucleus</location>
    </subcellularLocation>
</comment>
<feature type="compositionally biased region" description="Polar residues" evidence="4">
    <location>
        <begin position="335"/>
        <end position="346"/>
    </location>
</feature>
<dbReference type="InterPro" id="IPR001357">
    <property type="entry name" value="BRCT_dom"/>
</dbReference>
<keyword evidence="3" id="KW-0539">Nucleus</keyword>
<evidence type="ECO:0000313" key="6">
    <source>
        <dbReference type="EMBL" id="RYN18265.1"/>
    </source>
</evidence>
<dbReference type="SMART" id="SM00292">
    <property type="entry name" value="BRCT"/>
    <property type="match status" value="1"/>
</dbReference>
<evidence type="ECO:0000256" key="4">
    <source>
        <dbReference type="SAM" id="MobiDB-lite"/>
    </source>
</evidence>
<dbReference type="PANTHER" id="PTHR23196">
    <property type="entry name" value="PAX TRANSCRIPTION ACTIVATION DOMAIN INTERACTING PROTEIN"/>
    <property type="match status" value="1"/>
</dbReference>
<dbReference type="GO" id="GO:0035861">
    <property type="term" value="C:site of double-strand break"/>
    <property type="evidence" value="ECO:0007669"/>
    <property type="project" value="TreeGrafter"/>
</dbReference>
<comment type="caution">
    <text evidence="7">The sequence shown here is derived from an EMBL/GenBank/DDBJ whole genome shotgun (WGS) entry which is preliminary data.</text>
</comment>
<dbReference type="InterPro" id="IPR051579">
    <property type="entry name" value="DDR_Transcriptional_Reg"/>
</dbReference>
<dbReference type="EMBL" id="PDXB01000051">
    <property type="protein sequence ID" value="RYN18265.1"/>
    <property type="molecule type" value="Genomic_DNA"/>
</dbReference>
<reference evidence="7" key="3">
    <citation type="journal article" date="2019" name="J. ISSAAS">
        <title>Genomics, evolutionary history and diagnostics of the Alternaria alternata species group including apple and Asian pear pathotypes.</title>
        <authorList>
            <person name="Armitage A.D."/>
            <person name="Cockerton H.M."/>
            <person name="Sreenivasaprasad S."/>
            <person name="Woodhall J."/>
            <person name="Lane C."/>
            <person name="Harrison R.J."/>
            <person name="Clarkson J.P."/>
        </authorList>
    </citation>
    <scope>NUCLEOTIDE SEQUENCE</scope>
    <source>
        <strain evidence="7">FERA 1082</strain>
    </source>
</reference>
<dbReference type="Proteomes" id="UP000292402">
    <property type="component" value="Unassembled WGS sequence"/>
</dbReference>